<dbReference type="GO" id="GO:0030267">
    <property type="term" value="F:glyoxylate reductase (NADPH) activity"/>
    <property type="evidence" value="ECO:0007669"/>
    <property type="project" value="UniProtKB-EC"/>
</dbReference>
<dbReference type="EMBL" id="VSSQ01040472">
    <property type="protein sequence ID" value="MPM93731.1"/>
    <property type="molecule type" value="Genomic_DNA"/>
</dbReference>
<dbReference type="AlphaFoldDB" id="A0A645DWN7"/>
<keyword evidence="2" id="KW-0520">NAD</keyword>
<keyword evidence="4" id="KW-0670">Pyruvate</keyword>
<reference evidence="4" key="1">
    <citation type="submission" date="2019-08" db="EMBL/GenBank/DDBJ databases">
        <authorList>
            <person name="Kucharzyk K."/>
            <person name="Murdoch R.W."/>
            <person name="Higgins S."/>
            <person name="Loffler F."/>
        </authorList>
    </citation>
    <scope>NUCLEOTIDE SEQUENCE</scope>
</reference>
<dbReference type="InterPro" id="IPR036291">
    <property type="entry name" value="NAD(P)-bd_dom_sf"/>
</dbReference>
<dbReference type="EC" id="1.1.1.79" evidence="4"/>
<dbReference type="GO" id="GO:0016618">
    <property type="term" value="F:hydroxypyruvate reductase [NAD(P)H] activity"/>
    <property type="evidence" value="ECO:0007669"/>
    <property type="project" value="TreeGrafter"/>
</dbReference>
<evidence type="ECO:0000313" key="4">
    <source>
        <dbReference type="EMBL" id="MPM93731.1"/>
    </source>
</evidence>
<dbReference type="Gene3D" id="3.40.50.720">
    <property type="entry name" value="NAD(P)-binding Rossmann-like Domain"/>
    <property type="match status" value="2"/>
</dbReference>
<dbReference type="InterPro" id="IPR050223">
    <property type="entry name" value="D-isomer_2-hydroxyacid_DH"/>
</dbReference>
<evidence type="ECO:0000259" key="3">
    <source>
        <dbReference type="Pfam" id="PF02826"/>
    </source>
</evidence>
<dbReference type="GO" id="GO:0051287">
    <property type="term" value="F:NAD binding"/>
    <property type="evidence" value="ECO:0007669"/>
    <property type="project" value="InterPro"/>
</dbReference>
<evidence type="ECO:0000256" key="2">
    <source>
        <dbReference type="ARBA" id="ARBA00023027"/>
    </source>
</evidence>
<accession>A0A645DWN7</accession>
<dbReference type="PANTHER" id="PTHR10996">
    <property type="entry name" value="2-HYDROXYACID DEHYDROGENASE-RELATED"/>
    <property type="match status" value="1"/>
</dbReference>
<keyword evidence="1 4" id="KW-0560">Oxidoreductase</keyword>
<sequence length="95" mass="10739">MMKPTAVFINTARGNMVDEKALARALKEEKIWAAGLDVYEDEPKISPELLALDNVVLTPHAGTRTVEDRYRMAEEMVHNIVGFYEGKYEVSIVNK</sequence>
<comment type="caution">
    <text evidence="4">The sequence shown here is derived from an EMBL/GenBank/DDBJ whole genome shotgun (WGS) entry which is preliminary data.</text>
</comment>
<dbReference type="PANTHER" id="PTHR10996:SF178">
    <property type="entry name" value="2-HYDROXYACID DEHYDROGENASE YGL185C-RELATED"/>
    <property type="match status" value="1"/>
</dbReference>
<protein>
    <submittedName>
        <fullName evidence="4">Glyoxylate/hydroxypyruvate reductase B</fullName>
        <ecNumber evidence="4">1.1.1.79</ecNumber>
    </submittedName>
</protein>
<proteinExistence type="predicted"/>
<evidence type="ECO:0000256" key="1">
    <source>
        <dbReference type="ARBA" id="ARBA00023002"/>
    </source>
</evidence>
<dbReference type="SUPFAM" id="SSF51735">
    <property type="entry name" value="NAD(P)-binding Rossmann-fold domains"/>
    <property type="match status" value="1"/>
</dbReference>
<dbReference type="GO" id="GO:0005829">
    <property type="term" value="C:cytosol"/>
    <property type="evidence" value="ECO:0007669"/>
    <property type="project" value="TreeGrafter"/>
</dbReference>
<dbReference type="InterPro" id="IPR006140">
    <property type="entry name" value="D-isomer_DH_NAD-bd"/>
</dbReference>
<feature type="domain" description="D-isomer specific 2-hydroxyacid dehydrogenase NAD-binding" evidence="3">
    <location>
        <begin position="1"/>
        <end position="62"/>
    </location>
</feature>
<name>A0A645DWN7_9ZZZZ</name>
<dbReference type="Pfam" id="PF02826">
    <property type="entry name" value="2-Hacid_dh_C"/>
    <property type="match status" value="1"/>
</dbReference>
<organism evidence="4">
    <name type="scientific">bioreactor metagenome</name>
    <dbReference type="NCBI Taxonomy" id="1076179"/>
    <lineage>
        <taxon>unclassified sequences</taxon>
        <taxon>metagenomes</taxon>
        <taxon>ecological metagenomes</taxon>
    </lineage>
</organism>
<gene>
    <name evidence="4" type="primary">tkrA_4</name>
    <name evidence="4" type="ORF">SDC9_140873</name>
</gene>